<dbReference type="SMART" id="SM00448">
    <property type="entry name" value="REC"/>
    <property type="match status" value="1"/>
</dbReference>
<sequence>MQVTLQEISSATGKLPLPLAPKNVTLIDPDENFSTVVASLIKVSGRYNLVSTYTDCREAIKRVKDDLTEIVIMDIDFEEMKGTEFILKLREKIPGLEILVTTHHEDEEVVFSTLSHGASGYLLKRNCIEHLLDALNTLTEGGSPLDPLIARQLVRSMHISEISPLSNRESMVLKLLIQGKTYSTIATELYISGETVKSHLKNIYKKLNVNSKADAVRKAVTDQLVTGHMGYFMSH</sequence>
<dbReference type="CDD" id="cd17535">
    <property type="entry name" value="REC_NarL-like"/>
    <property type="match status" value="1"/>
</dbReference>
<proteinExistence type="predicted"/>
<dbReference type="OrthoDB" id="9797341at2"/>
<dbReference type="AlphaFoldDB" id="A0A1M5TG93"/>
<keyword evidence="9" id="KW-1185">Reference proteome</keyword>
<dbReference type="InterPro" id="IPR001789">
    <property type="entry name" value="Sig_transdc_resp-reg_receiver"/>
</dbReference>
<dbReference type="InterPro" id="IPR039420">
    <property type="entry name" value="WalR-like"/>
</dbReference>
<dbReference type="PANTHER" id="PTHR43214:SF41">
    <property type="entry name" value="NITRATE_NITRITE RESPONSE REGULATOR PROTEIN NARP"/>
    <property type="match status" value="1"/>
</dbReference>
<dbReference type="InterPro" id="IPR011006">
    <property type="entry name" value="CheY-like_superfamily"/>
</dbReference>
<dbReference type="PROSITE" id="PS00622">
    <property type="entry name" value="HTH_LUXR_1"/>
    <property type="match status" value="1"/>
</dbReference>
<evidence type="ECO:0000313" key="9">
    <source>
        <dbReference type="Proteomes" id="UP000184212"/>
    </source>
</evidence>
<feature type="modified residue" description="4-aspartylphosphate" evidence="5">
    <location>
        <position position="74"/>
    </location>
</feature>
<dbReference type="PROSITE" id="PS50043">
    <property type="entry name" value="HTH_LUXR_2"/>
    <property type="match status" value="1"/>
</dbReference>
<keyword evidence="1 5" id="KW-0597">Phosphoprotein</keyword>
<dbReference type="Gene3D" id="3.40.50.2300">
    <property type="match status" value="1"/>
</dbReference>
<dbReference type="Pfam" id="PF00072">
    <property type="entry name" value="Response_reg"/>
    <property type="match status" value="1"/>
</dbReference>
<dbReference type="PANTHER" id="PTHR43214">
    <property type="entry name" value="TWO-COMPONENT RESPONSE REGULATOR"/>
    <property type="match status" value="1"/>
</dbReference>
<dbReference type="SUPFAM" id="SSF52172">
    <property type="entry name" value="CheY-like"/>
    <property type="match status" value="1"/>
</dbReference>
<dbReference type="Pfam" id="PF00196">
    <property type="entry name" value="GerE"/>
    <property type="match status" value="1"/>
</dbReference>
<evidence type="ECO:0000256" key="5">
    <source>
        <dbReference type="PROSITE-ProRule" id="PRU00169"/>
    </source>
</evidence>
<reference evidence="8 9" key="1">
    <citation type="submission" date="2016-11" db="EMBL/GenBank/DDBJ databases">
        <authorList>
            <person name="Jaros S."/>
            <person name="Januszkiewicz K."/>
            <person name="Wedrychowicz H."/>
        </authorList>
    </citation>
    <scope>NUCLEOTIDE SEQUENCE [LARGE SCALE GENOMIC DNA]</scope>
    <source>
        <strain evidence="8 9">DSM 24574</strain>
    </source>
</reference>
<keyword evidence="3 8" id="KW-0238">DNA-binding</keyword>
<dbReference type="GO" id="GO:0000160">
    <property type="term" value="P:phosphorelay signal transduction system"/>
    <property type="evidence" value="ECO:0007669"/>
    <property type="project" value="InterPro"/>
</dbReference>
<dbReference type="RefSeq" id="WP_084138273.1">
    <property type="nucleotide sequence ID" value="NZ_FQWQ01000003.1"/>
</dbReference>
<evidence type="ECO:0000256" key="4">
    <source>
        <dbReference type="ARBA" id="ARBA00023163"/>
    </source>
</evidence>
<dbReference type="STRING" id="947013.SAMN04488109_4065"/>
<dbReference type="InterPro" id="IPR016032">
    <property type="entry name" value="Sig_transdc_resp-reg_C-effctor"/>
</dbReference>
<dbReference type="InterPro" id="IPR000792">
    <property type="entry name" value="Tscrpt_reg_LuxR_C"/>
</dbReference>
<gene>
    <name evidence="8" type="ORF">SAMN04488109_4065</name>
</gene>
<dbReference type="PRINTS" id="PR00038">
    <property type="entry name" value="HTHLUXR"/>
</dbReference>
<evidence type="ECO:0000256" key="3">
    <source>
        <dbReference type="ARBA" id="ARBA00023125"/>
    </source>
</evidence>
<accession>A0A1M5TG93</accession>
<evidence type="ECO:0000259" key="6">
    <source>
        <dbReference type="PROSITE" id="PS50043"/>
    </source>
</evidence>
<keyword evidence="4" id="KW-0804">Transcription</keyword>
<protein>
    <submittedName>
        <fullName evidence="8">DNA-binding response regulator, NarL/FixJ family, contains REC and HTH domains</fullName>
    </submittedName>
</protein>
<dbReference type="GO" id="GO:0006355">
    <property type="term" value="P:regulation of DNA-templated transcription"/>
    <property type="evidence" value="ECO:0007669"/>
    <property type="project" value="InterPro"/>
</dbReference>
<dbReference type="SUPFAM" id="SSF46894">
    <property type="entry name" value="C-terminal effector domain of the bipartite response regulators"/>
    <property type="match status" value="1"/>
</dbReference>
<dbReference type="SMART" id="SM00421">
    <property type="entry name" value="HTH_LUXR"/>
    <property type="match status" value="1"/>
</dbReference>
<keyword evidence="2" id="KW-0805">Transcription regulation</keyword>
<dbReference type="PROSITE" id="PS50110">
    <property type="entry name" value="RESPONSE_REGULATORY"/>
    <property type="match status" value="1"/>
</dbReference>
<dbReference type="CDD" id="cd06170">
    <property type="entry name" value="LuxR_C_like"/>
    <property type="match status" value="1"/>
</dbReference>
<evidence type="ECO:0000256" key="2">
    <source>
        <dbReference type="ARBA" id="ARBA00023015"/>
    </source>
</evidence>
<evidence type="ECO:0000256" key="1">
    <source>
        <dbReference type="ARBA" id="ARBA00022553"/>
    </source>
</evidence>
<dbReference type="EMBL" id="FQWQ01000003">
    <property type="protein sequence ID" value="SHH49777.1"/>
    <property type="molecule type" value="Genomic_DNA"/>
</dbReference>
<dbReference type="GO" id="GO:0003677">
    <property type="term" value="F:DNA binding"/>
    <property type="evidence" value="ECO:0007669"/>
    <property type="project" value="UniProtKB-KW"/>
</dbReference>
<dbReference type="Proteomes" id="UP000184212">
    <property type="component" value="Unassembled WGS sequence"/>
</dbReference>
<name>A0A1M5TG93_9BACT</name>
<dbReference type="InterPro" id="IPR058245">
    <property type="entry name" value="NreC/VraR/RcsB-like_REC"/>
</dbReference>
<organism evidence="8 9">
    <name type="scientific">Chryseolinea serpens</name>
    <dbReference type="NCBI Taxonomy" id="947013"/>
    <lineage>
        <taxon>Bacteria</taxon>
        <taxon>Pseudomonadati</taxon>
        <taxon>Bacteroidota</taxon>
        <taxon>Cytophagia</taxon>
        <taxon>Cytophagales</taxon>
        <taxon>Fulvivirgaceae</taxon>
        <taxon>Chryseolinea</taxon>
    </lineage>
</organism>
<feature type="domain" description="HTH luxR-type" evidence="6">
    <location>
        <begin position="158"/>
        <end position="223"/>
    </location>
</feature>
<evidence type="ECO:0000259" key="7">
    <source>
        <dbReference type="PROSITE" id="PS50110"/>
    </source>
</evidence>
<evidence type="ECO:0000313" key="8">
    <source>
        <dbReference type="EMBL" id="SHH49777.1"/>
    </source>
</evidence>
<feature type="domain" description="Response regulatory" evidence="7">
    <location>
        <begin position="23"/>
        <end position="139"/>
    </location>
</feature>